<feature type="transmembrane region" description="Helical" evidence="5">
    <location>
        <begin position="16"/>
        <end position="36"/>
    </location>
</feature>
<accession>A0ABN4X2D3</accession>
<keyword evidence="2 5" id="KW-0812">Transmembrane</keyword>
<evidence type="ECO:0000256" key="4">
    <source>
        <dbReference type="ARBA" id="ARBA00023136"/>
    </source>
</evidence>
<dbReference type="PANTHER" id="PTHR42718">
    <property type="entry name" value="MAJOR FACILITATOR SUPERFAMILY MULTIDRUG TRANSPORTER MFSC"/>
    <property type="match status" value="1"/>
</dbReference>
<evidence type="ECO:0000313" key="7">
    <source>
        <dbReference type="EMBL" id="AQQ06053.1"/>
    </source>
</evidence>
<sequence>MSLLFVGAAGERRNRWAALAALYLAMFMNVLDVSVVNLALPSIRHGLGASDTQLEWVLVVYVLAFAAGLLPFGRFGDVAGRGRMFRWGVAGFTASSLACGLAPDITFLIASRALQGLCAAMMVPQVLAIVHVIFPAEEKGKAIGLFGSVSALGAVAGPLVGGVIVAADVFGLGWRPIFLINLPVGLISLAGALRFLPHIENESRVMPDWSGTFLFTLAVLALVFPLVEGRQFGWPAWCFALMGLSVVLAVLFYRLQQRRAHLGKAQLLPVLLTRDRVFVAGVAFVALFFSGLAGLFFMMALFLQAGLGLSPMTAGLILAPHPVGVMLASTLTGRFGTRFQSARVCLAMLAVFCGLLAARLLVSDGMSASLLAMPFLIVGLGTGTAIPALFQLVLSRVSGPDAGAGSGVLQAFQQIGMALGIAVQGQIFFQVLAAGRSEALYRDAAAAALLYPASSCFALAVLAFGLACKFRSG</sequence>
<evidence type="ECO:0000313" key="8">
    <source>
        <dbReference type="Proteomes" id="UP000188174"/>
    </source>
</evidence>
<dbReference type="InterPro" id="IPR036259">
    <property type="entry name" value="MFS_trans_sf"/>
</dbReference>
<feature type="transmembrane region" description="Helical" evidence="5">
    <location>
        <begin position="209"/>
        <end position="227"/>
    </location>
</feature>
<keyword evidence="3 5" id="KW-1133">Transmembrane helix</keyword>
<evidence type="ECO:0000256" key="1">
    <source>
        <dbReference type="ARBA" id="ARBA00004141"/>
    </source>
</evidence>
<feature type="transmembrane region" description="Helical" evidence="5">
    <location>
        <begin position="143"/>
        <end position="165"/>
    </location>
</feature>
<evidence type="ECO:0000256" key="2">
    <source>
        <dbReference type="ARBA" id="ARBA00022692"/>
    </source>
</evidence>
<evidence type="ECO:0000259" key="6">
    <source>
        <dbReference type="PROSITE" id="PS50850"/>
    </source>
</evidence>
<keyword evidence="4 5" id="KW-0472">Membrane</keyword>
<dbReference type="Gene3D" id="1.20.1250.20">
    <property type="entry name" value="MFS general substrate transporter like domains"/>
    <property type="match status" value="1"/>
</dbReference>
<protein>
    <submittedName>
        <fullName evidence="7">MFS transporter</fullName>
    </submittedName>
</protein>
<proteinExistence type="predicted"/>
<evidence type="ECO:0000256" key="5">
    <source>
        <dbReference type="SAM" id="Phobius"/>
    </source>
</evidence>
<dbReference type="InterPro" id="IPR020846">
    <property type="entry name" value="MFS_dom"/>
</dbReference>
<feature type="transmembrane region" description="Helical" evidence="5">
    <location>
        <begin position="87"/>
        <end position="108"/>
    </location>
</feature>
<dbReference type="RefSeq" id="WP_077292507.1">
    <property type="nucleotide sequence ID" value="NZ_CP019630.1"/>
</dbReference>
<feature type="transmembrane region" description="Helical" evidence="5">
    <location>
        <begin position="233"/>
        <end position="256"/>
    </location>
</feature>
<dbReference type="CDD" id="cd17321">
    <property type="entry name" value="MFS_MMR_MDR_like"/>
    <property type="match status" value="1"/>
</dbReference>
<name>A0ABN4X2D3_9HYPH</name>
<evidence type="ECO:0000256" key="3">
    <source>
        <dbReference type="ARBA" id="ARBA00022989"/>
    </source>
</evidence>
<feature type="transmembrane region" description="Helical" evidence="5">
    <location>
        <begin position="309"/>
        <end position="332"/>
    </location>
</feature>
<dbReference type="PANTHER" id="PTHR42718:SF39">
    <property type="entry name" value="ACTINORHODIN TRANSPORTER-RELATED"/>
    <property type="match status" value="1"/>
</dbReference>
<comment type="subcellular location">
    <subcellularLocation>
        <location evidence="1">Membrane</location>
        <topology evidence="1">Multi-pass membrane protein</topology>
    </subcellularLocation>
</comment>
<dbReference type="Pfam" id="PF07690">
    <property type="entry name" value="MFS_1"/>
    <property type="match status" value="1"/>
</dbReference>
<dbReference type="EMBL" id="CP019630">
    <property type="protein sequence ID" value="AQQ06053.1"/>
    <property type="molecule type" value="Genomic_DNA"/>
</dbReference>
<organism evidence="7 8">
    <name type="scientific">Roseibium algicola</name>
    <dbReference type="NCBI Taxonomy" id="2857014"/>
    <lineage>
        <taxon>Bacteria</taxon>
        <taxon>Pseudomonadati</taxon>
        <taxon>Pseudomonadota</taxon>
        <taxon>Alphaproteobacteria</taxon>
        <taxon>Hyphomicrobiales</taxon>
        <taxon>Stappiaceae</taxon>
        <taxon>Roseibium</taxon>
    </lineage>
</organism>
<dbReference type="InterPro" id="IPR011701">
    <property type="entry name" value="MFS"/>
</dbReference>
<feature type="transmembrane region" description="Helical" evidence="5">
    <location>
        <begin position="368"/>
        <end position="394"/>
    </location>
</feature>
<feature type="transmembrane region" description="Helical" evidence="5">
    <location>
        <begin position="445"/>
        <end position="468"/>
    </location>
</feature>
<feature type="transmembrane region" description="Helical" evidence="5">
    <location>
        <begin position="415"/>
        <end position="433"/>
    </location>
</feature>
<feature type="domain" description="Major facilitator superfamily (MFS) profile" evidence="6">
    <location>
        <begin position="18"/>
        <end position="471"/>
    </location>
</feature>
<dbReference type="Proteomes" id="UP000188174">
    <property type="component" value="Chromosome"/>
</dbReference>
<feature type="transmembrane region" description="Helical" evidence="5">
    <location>
        <begin position="177"/>
        <end position="197"/>
    </location>
</feature>
<feature type="transmembrane region" description="Helical" evidence="5">
    <location>
        <begin position="277"/>
        <end position="303"/>
    </location>
</feature>
<keyword evidence="8" id="KW-1185">Reference proteome</keyword>
<dbReference type="Gene3D" id="1.20.1720.10">
    <property type="entry name" value="Multidrug resistance protein D"/>
    <property type="match status" value="1"/>
</dbReference>
<dbReference type="SUPFAM" id="SSF103473">
    <property type="entry name" value="MFS general substrate transporter"/>
    <property type="match status" value="2"/>
</dbReference>
<feature type="transmembrane region" description="Helical" evidence="5">
    <location>
        <begin position="114"/>
        <end position="136"/>
    </location>
</feature>
<dbReference type="PRINTS" id="PR01036">
    <property type="entry name" value="TCRTETB"/>
</dbReference>
<gene>
    <name evidence="7" type="ORF">B0E33_22805</name>
</gene>
<reference evidence="7 8" key="1">
    <citation type="submission" date="2017-02" db="EMBL/GenBank/DDBJ databases">
        <authorList>
            <person name="Jeong S."/>
        </authorList>
    </citation>
    <scope>NUCLEOTIDE SEQUENCE [LARGE SCALE GENOMIC DNA]</scope>
    <source>
        <strain evidence="7 8">RMAR6-6</strain>
    </source>
</reference>
<feature type="transmembrane region" description="Helical" evidence="5">
    <location>
        <begin position="344"/>
        <end position="362"/>
    </location>
</feature>
<feature type="transmembrane region" description="Helical" evidence="5">
    <location>
        <begin position="56"/>
        <end position="75"/>
    </location>
</feature>
<dbReference type="PROSITE" id="PS50850">
    <property type="entry name" value="MFS"/>
    <property type="match status" value="1"/>
</dbReference>